<dbReference type="EMBL" id="JEME01000003">
    <property type="protein sequence ID" value="KYG11509.1"/>
    <property type="molecule type" value="Genomic_DNA"/>
</dbReference>
<proteinExistence type="predicted"/>
<sequence length="142" mass="16083">MTTATLQRRFTAILAFLVLWPPVHFALARTLDVNPWKLFGLAMYANAHEAKVELWDETREPAVRLEHESLSPATKKAVGDLTYWRGTLGRFVDVAPFAARMLKENPGVERLLIRFGVQRLDTATSKLTTTWTTHRYTTASAP</sequence>
<dbReference type="AlphaFoldDB" id="A0A150U3I4"/>
<reference evidence="1 2" key="1">
    <citation type="submission" date="2014-02" db="EMBL/GenBank/DDBJ databases">
        <title>The small core and large imbalanced accessory genome model reveals a collaborative survival strategy of Sorangium cellulosum strains in nature.</title>
        <authorList>
            <person name="Han K."/>
            <person name="Peng R."/>
            <person name="Blom J."/>
            <person name="Li Y.-Z."/>
        </authorList>
    </citation>
    <scope>NUCLEOTIDE SEQUENCE [LARGE SCALE GENOMIC DNA]</scope>
    <source>
        <strain evidence="1 2">So0007-03</strain>
    </source>
</reference>
<accession>A0A150U3I4</accession>
<name>A0A150U3I4_SORCE</name>
<comment type="caution">
    <text evidence="1">The sequence shown here is derived from an EMBL/GenBank/DDBJ whole genome shotgun (WGS) entry which is preliminary data.</text>
</comment>
<evidence type="ECO:0000313" key="2">
    <source>
        <dbReference type="Proteomes" id="UP000075502"/>
    </source>
</evidence>
<protein>
    <submittedName>
        <fullName evidence="1">Uncharacterized protein</fullName>
    </submittedName>
</protein>
<gene>
    <name evidence="1" type="ORF">BE21_57350</name>
</gene>
<dbReference type="Proteomes" id="UP000075502">
    <property type="component" value="Unassembled WGS sequence"/>
</dbReference>
<organism evidence="1 2">
    <name type="scientific">Sorangium cellulosum</name>
    <name type="common">Polyangium cellulosum</name>
    <dbReference type="NCBI Taxonomy" id="56"/>
    <lineage>
        <taxon>Bacteria</taxon>
        <taxon>Pseudomonadati</taxon>
        <taxon>Myxococcota</taxon>
        <taxon>Polyangia</taxon>
        <taxon>Polyangiales</taxon>
        <taxon>Polyangiaceae</taxon>
        <taxon>Sorangium</taxon>
    </lineage>
</organism>
<evidence type="ECO:0000313" key="1">
    <source>
        <dbReference type="EMBL" id="KYG11509.1"/>
    </source>
</evidence>